<dbReference type="AlphaFoldDB" id="A0A9W6ZZ27"/>
<keyword evidence="1" id="KW-0812">Transmembrane</keyword>
<feature type="non-terminal residue" evidence="2">
    <location>
        <position position="1"/>
    </location>
</feature>
<feature type="transmembrane region" description="Helical" evidence="1">
    <location>
        <begin position="70"/>
        <end position="91"/>
    </location>
</feature>
<keyword evidence="1" id="KW-1133">Transmembrane helix</keyword>
<comment type="caution">
    <text evidence="2">The sequence shown here is derived from an EMBL/GenBank/DDBJ whole genome shotgun (WGS) entry which is preliminary data.</text>
</comment>
<feature type="transmembrane region" description="Helical" evidence="1">
    <location>
        <begin position="21"/>
        <end position="42"/>
    </location>
</feature>
<dbReference type="EMBL" id="BRXZ01006586">
    <property type="protein sequence ID" value="GMH62984.1"/>
    <property type="molecule type" value="Genomic_DNA"/>
</dbReference>
<feature type="non-terminal residue" evidence="2">
    <location>
        <position position="120"/>
    </location>
</feature>
<keyword evidence="3" id="KW-1185">Reference proteome</keyword>
<keyword evidence="1" id="KW-0472">Membrane</keyword>
<dbReference type="OrthoDB" id="200866at2759"/>
<evidence type="ECO:0000313" key="3">
    <source>
        <dbReference type="Proteomes" id="UP001165082"/>
    </source>
</evidence>
<dbReference type="Proteomes" id="UP001165082">
    <property type="component" value="Unassembled WGS sequence"/>
</dbReference>
<sequence>ILAATAVPEDFVRRRLQSLQLLQVVISAGFWFAMLVVSQLGVKTTFMRLDKNMSLCGFDLSCWLEDEERYVSFLIEFFGHFVIQVLAYFTIKANDKVRKGETDRVGGARGLLEFILIWIV</sequence>
<accession>A0A9W6ZZ27</accession>
<evidence type="ECO:0000313" key="2">
    <source>
        <dbReference type="EMBL" id="GMH62984.1"/>
    </source>
</evidence>
<organism evidence="2 3">
    <name type="scientific">Triparma retinervis</name>
    <dbReference type="NCBI Taxonomy" id="2557542"/>
    <lineage>
        <taxon>Eukaryota</taxon>
        <taxon>Sar</taxon>
        <taxon>Stramenopiles</taxon>
        <taxon>Ochrophyta</taxon>
        <taxon>Bolidophyceae</taxon>
        <taxon>Parmales</taxon>
        <taxon>Triparmaceae</taxon>
        <taxon>Triparma</taxon>
    </lineage>
</organism>
<evidence type="ECO:0000256" key="1">
    <source>
        <dbReference type="SAM" id="Phobius"/>
    </source>
</evidence>
<reference evidence="2" key="1">
    <citation type="submission" date="2022-07" db="EMBL/GenBank/DDBJ databases">
        <title>Genome analysis of Parmales, a sister group of diatoms, reveals the evolutionary specialization of diatoms from phago-mixotrophs to photoautotrophs.</title>
        <authorList>
            <person name="Ban H."/>
            <person name="Sato S."/>
            <person name="Yoshikawa S."/>
            <person name="Kazumasa Y."/>
            <person name="Nakamura Y."/>
            <person name="Ichinomiya M."/>
            <person name="Saitoh K."/>
            <person name="Sato N."/>
            <person name="Blanc-Mathieu R."/>
            <person name="Endo H."/>
            <person name="Kuwata A."/>
            <person name="Ogata H."/>
        </authorList>
    </citation>
    <scope>NUCLEOTIDE SEQUENCE</scope>
</reference>
<name>A0A9W6ZZ27_9STRA</name>
<proteinExistence type="predicted"/>
<protein>
    <submittedName>
        <fullName evidence="2">Uncharacterized protein</fullName>
    </submittedName>
</protein>
<gene>
    <name evidence="2" type="ORF">TrRE_jg2328</name>
</gene>